<reference evidence="1 2" key="1">
    <citation type="submission" date="2018-11" db="EMBL/GenBank/DDBJ databases">
        <title>Haplotype-resolved cattle genomes.</title>
        <authorList>
            <person name="Low W.Y."/>
            <person name="Tearle R."/>
            <person name="Bickhart D.M."/>
            <person name="Rosen B.D."/>
            <person name="Koren S."/>
            <person name="Rhie A."/>
            <person name="Hiendleder S."/>
            <person name="Phillippy A.M."/>
            <person name="Smith T.P.L."/>
            <person name="Williams J.L."/>
        </authorList>
    </citation>
    <scope>NUCLEOTIDE SEQUENCE [LARGE SCALE GENOMIC DNA]</scope>
</reference>
<proteinExistence type="predicted"/>
<dbReference type="InterPro" id="IPR038765">
    <property type="entry name" value="Papain-like_cys_pep_sf"/>
</dbReference>
<reference evidence="1" key="2">
    <citation type="submission" date="2025-08" db="UniProtKB">
        <authorList>
            <consortium name="Ensembl"/>
        </authorList>
    </citation>
    <scope>IDENTIFICATION</scope>
</reference>
<sequence>MNSFRQMAASDPVADVGGDLAMDTVPEKVHFSSSFFYDELRTMGHDGVKGRAEDVDIFSKELLLAPWALISADVRRHTCSDSQRTLHRRCPQPMARYLQAEAGKTDWLDLQQG</sequence>
<dbReference type="SUPFAM" id="SSF54001">
    <property type="entry name" value="Cysteine proteinases"/>
    <property type="match status" value="1"/>
</dbReference>
<dbReference type="Ensembl" id="ENSBIXT00000023158.1">
    <property type="protein sequence ID" value="ENSBIXP00000034865.1"/>
    <property type="gene ID" value="ENSBIXG00000017970.1"/>
</dbReference>
<evidence type="ECO:0000313" key="1">
    <source>
        <dbReference type="Ensembl" id="ENSBIXP00000034865.1"/>
    </source>
</evidence>
<dbReference type="Gene3D" id="3.40.395.10">
    <property type="entry name" value="Adenoviral Proteinase, Chain A"/>
    <property type="match status" value="1"/>
</dbReference>
<reference evidence="1" key="3">
    <citation type="submission" date="2025-09" db="UniProtKB">
        <authorList>
            <consortium name="Ensembl"/>
        </authorList>
    </citation>
    <scope>IDENTIFICATION</scope>
</reference>
<name>A0A4W2EKH5_BOBOX</name>
<organism evidence="1 2">
    <name type="scientific">Bos indicus x Bos taurus</name>
    <name type="common">Hybrid cattle</name>
    <dbReference type="NCBI Taxonomy" id="30522"/>
    <lineage>
        <taxon>Eukaryota</taxon>
        <taxon>Metazoa</taxon>
        <taxon>Chordata</taxon>
        <taxon>Craniata</taxon>
        <taxon>Vertebrata</taxon>
        <taxon>Euteleostomi</taxon>
        <taxon>Mammalia</taxon>
        <taxon>Eutheria</taxon>
        <taxon>Laurasiatheria</taxon>
        <taxon>Artiodactyla</taxon>
        <taxon>Ruminantia</taxon>
        <taxon>Pecora</taxon>
        <taxon>Bovidae</taxon>
        <taxon>Bovinae</taxon>
        <taxon>Bos</taxon>
    </lineage>
</organism>
<evidence type="ECO:0000313" key="2">
    <source>
        <dbReference type="Proteomes" id="UP000314981"/>
    </source>
</evidence>
<dbReference type="AlphaFoldDB" id="A0A4W2EKH5"/>
<dbReference type="Proteomes" id="UP000314981">
    <property type="component" value="Chromosome 18"/>
</dbReference>
<protein>
    <submittedName>
        <fullName evidence="1">Uncharacterized protein</fullName>
    </submittedName>
</protein>
<keyword evidence="2" id="KW-1185">Reference proteome</keyword>
<accession>A0A4W2EKH5</accession>
<dbReference type="STRING" id="30522.A0A4W2EKH5"/>